<dbReference type="InterPro" id="IPR036259">
    <property type="entry name" value="MFS_trans_sf"/>
</dbReference>
<reference evidence="7" key="4">
    <citation type="submission" date="2023-12" db="EMBL/GenBank/DDBJ databases">
        <authorList>
            <person name="Sun Q."/>
            <person name="Inoue M."/>
        </authorList>
    </citation>
    <scope>NUCLEOTIDE SEQUENCE</scope>
    <source>
        <strain evidence="7">JCM 10664</strain>
    </source>
</reference>
<feature type="transmembrane region" description="Helical" evidence="5">
    <location>
        <begin position="310"/>
        <end position="334"/>
    </location>
</feature>
<feature type="transmembrane region" description="Helical" evidence="5">
    <location>
        <begin position="218"/>
        <end position="242"/>
    </location>
</feature>
<evidence type="ECO:0000313" key="10">
    <source>
        <dbReference type="Proteomes" id="UP001500220"/>
    </source>
</evidence>
<dbReference type="Proteomes" id="UP001500220">
    <property type="component" value="Unassembled WGS sequence"/>
</dbReference>
<feature type="transmembrane region" description="Helical" evidence="5">
    <location>
        <begin position="375"/>
        <end position="393"/>
    </location>
</feature>
<feature type="transmembrane region" description="Helical" evidence="5">
    <location>
        <begin position="79"/>
        <end position="100"/>
    </location>
</feature>
<reference evidence="7 10" key="2">
    <citation type="journal article" date="2019" name="Int. J. Syst. Evol. Microbiol.">
        <title>The Global Catalogue of Microorganisms (GCM) 10K type strain sequencing project: providing services to taxonomists for standard genome sequencing and annotation.</title>
        <authorList>
            <consortium name="The Broad Institute Genomics Platform"/>
            <consortium name="The Broad Institute Genome Sequencing Center for Infectious Disease"/>
            <person name="Wu L."/>
            <person name="Ma J."/>
        </authorList>
    </citation>
    <scope>NUCLEOTIDE SEQUENCE [LARGE SCALE GENOMIC DNA]</scope>
    <source>
        <strain evidence="7 10">JCM 10664</strain>
    </source>
</reference>
<evidence type="ECO:0000256" key="5">
    <source>
        <dbReference type="SAM" id="Phobius"/>
    </source>
</evidence>
<evidence type="ECO:0000256" key="3">
    <source>
        <dbReference type="ARBA" id="ARBA00022989"/>
    </source>
</evidence>
<feature type="domain" description="Major facilitator superfamily (MFS) profile" evidence="6">
    <location>
        <begin position="218"/>
        <end position="412"/>
    </location>
</feature>
<organism evidence="8 9">
    <name type="scientific">Saccharopolyspora thermophila</name>
    <dbReference type="NCBI Taxonomy" id="89367"/>
    <lineage>
        <taxon>Bacteria</taxon>
        <taxon>Bacillati</taxon>
        <taxon>Actinomycetota</taxon>
        <taxon>Actinomycetes</taxon>
        <taxon>Pseudonocardiales</taxon>
        <taxon>Pseudonocardiaceae</taxon>
        <taxon>Saccharopolyspora</taxon>
    </lineage>
</organism>
<dbReference type="RefSeq" id="WP_346073336.1">
    <property type="nucleotide sequence ID" value="NZ_BAAAHC010000011.1"/>
</dbReference>
<feature type="transmembrane region" description="Helical" evidence="5">
    <location>
        <begin position="282"/>
        <end position="304"/>
    </location>
</feature>
<evidence type="ECO:0000313" key="9">
    <source>
        <dbReference type="Proteomes" id="UP000597989"/>
    </source>
</evidence>
<gene>
    <name evidence="7" type="ORF">GCM10009545_29960</name>
    <name evidence="8" type="ORF">GCM10011581_14230</name>
</gene>
<dbReference type="AlphaFoldDB" id="A0A917JNG9"/>
<feature type="transmembrane region" description="Helical" evidence="5">
    <location>
        <begin position="254"/>
        <end position="275"/>
    </location>
</feature>
<keyword evidence="3 5" id="KW-1133">Transmembrane helix</keyword>
<comment type="caution">
    <text evidence="8">The sequence shown here is derived from an EMBL/GenBank/DDBJ whole genome shotgun (WGS) entry which is preliminary data.</text>
</comment>
<evidence type="ECO:0000313" key="7">
    <source>
        <dbReference type="EMBL" id="GAA0525673.1"/>
    </source>
</evidence>
<dbReference type="Pfam" id="PF07690">
    <property type="entry name" value="MFS_1"/>
    <property type="match status" value="1"/>
</dbReference>
<evidence type="ECO:0000259" key="6">
    <source>
        <dbReference type="PROSITE" id="PS50850"/>
    </source>
</evidence>
<dbReference type="GO" id="GO:0005886">
    <property type="term" value="C:plasma membrane"/>
    <property type="evidence" value="ECO:0007669"/>
    <property type="project" value="UniProtKB-SubCell"/>
</dbReference>
<evidence type="ECO:0000313" key="8">
    <source>
        <dbReference type="EMBL" id="GGI78292.1"/>
    </source>
</evidence>
<dbReference type="InterPro" id="IPR011701">
    <property type="entry name" value="MFS"/>
</dbReference>
<name>A0A917JNG9_9PSEU</name>
<evidence type="ECO:0000256" key="4">
    <source>
        <dbReference type="ARBA" id="ARBA00023136"/>
    </source>
</evidence>
<keyword evidence="2 5" id="KW-0812">Transmembrane</keyword>
<accession>A0A917JNG9</accession>
<dbReference type="EMBL" id="BAAAHC010000011">
    <property type="protein sequence ID" value="GAA0525673.1"/>
    <property type="molecule type" value="Genomic_DNA"/>
</dbReference>
<dbReference type="InterPro" id="IPR020846">
    <property type="entry name" value="MFS_dom"/>
</dbReference>
<dbReference type="PANTHER" id="PTHR23542:SF1">
    <property type="entry name" value="MAJOR FACILITATOR SUPERFAMILY (MFS) PROFILE DOMAIN-CONTAINING PROTEIN"/>
    <property type="match status" value="1"/>
</dbReference>
<feature type="transmembrane region" description="Helical" evidence="5">
    <location>
        <begin position="46"/>
        <end position="67"/>
    </location>
</feature>
<dbReference type="Proteomes" id="UP000597989">
    <property type="component" value="Unassembled WGS sequence"/>
</dbReference>
<protein>
    <submittedName>
        <fullName evidence="8">MFS transporter</fullName>
    </submittedName>
</protein>
<dbReference type="PROSITE" id="PS50850">
    <property type="entry name" value="MFS"/>
    <property type="match status" value="1"/>
</dbReference>
<proteinExistence type="predicted"/>
<dbReference type="GO" id="GO:0022857">
    <property type="term" value="F:transmembrane transporter activity"/>
    <property type="evidence" value="ECO:0007669"/>
    <property type="project" value="InterPro"/>
</dbReference>
<feature type="transmembrane region" description="Helical" evidence="5">
    <location>
        <begin position="178"/>
        <end position="197"/>
    </location>
</feature>
<dbReference type="SUPFAM" id="SSF103473">
    <property type="entry name" value="MFS general substrate transporter"/>
    <property type="match status" value="1"/>
</dbReference>
<dbReference type="EMBL" id="BMMT01000003">
    <property type="protein sequence ID" value="GGI78292.1"/>
    <property type="molecule type" value="Genomic_DNA"/>
</dbReference>
<evidence type="ECO:0000256" key="1">
    <source>
        <dbReference type="ARBA" id="ARBA00004651"/>
    </source>
</evidence>
<reference evidence="8 9" key="1">
    <citation type="journal article" date="2014" name="Int. J. Syst. Evol. Microbiol.">
        <title>Complete genome sequence of Corynebacterium casei LMG S-19264T (=DSM 44701T), isolated from a smear-ripened cheese.</title>
        <authorList>
            <consortium name="US DOE Joint Genome Institute (JGI-PGF)"/>
            <person name="Walter F."/>
            <person name="Albersmeier A."/>
            <person name="Kalinowski J."/>
            <person name="Ruckert C."/>
        </authorList>
    </citation>
    <scope>NUCLEOTIDE SEQUENCE [LARGE SCALE GENOMIC DNA]</scope>
    <source>
        <strain evidence="8 9">CGMCC 4.7206</strain>
    </source>
</reference>
<dbReference type="PANTHER" id="PTHR23542">
    <property type="match status" value="1"/>
</dbReference>
<keyword evidence="10" id="KW-1185">Reference proteome</keyword>
<dbReference type="Gene3D" id="1.20.1250.20">
    <property type="entry name" value="MFS general substrate transporter like domains"/>
    <property type="match status" value="1"/>
</dbReference>
<sequence>MLRPYRLLASVPHAPSLMFFSLLGRLHMPGISIVLAFLVVDWTGSYAVGGVVGGTITIGQTVAGPMRGRAADRSSASKLLVLTGLLSGLGMAAIVVVTQLLDPARWWLVLPVALLTGLAHPPITQVGRAMWPHLCTGPSREAAYAVEATLQELLFVVTPTLAAFTVALWGAVTAMVAVAVWAAVGPVLFAGALWRAGLRDAMGGGAGGAGGVGVLFRVPGFTALLAFLGLLVGGLISIDLVLVGWARGQGAPELAGVLATVWAVGSLIGGLVMGGVSGRPRLWLRALLAAVGLLALVPTLPPVVDVGSPWVIGLVLLVGGTAVAPTLAASNGRLADLAPAAQRSEAFGWSSSATTLGGAIAAPLAGWMLDMSGPAGAAAAAGGLALLAVGFVVHHSVRTSRSGWSAQQTAVT</sequence>
<reference evidence="8" key="3">
    <citation type="submission" date="2020-09" db="EMBL/GenBank/DDBJ databases">
        <authorList>
            <person name="Sun Q."/>
            <person name="Zhou Y."/>
        </authorList>
    </citation>
    <scope>NUCLEOTIDE SEQUENCE</scope>
    <source>
        <strain evidence="8">CGMCC 4.7206</strain>
    </source>
</reference>
<feature type="transmembrane region" description="Helical" evidence="5">
    <location>
        <begin position="346"/>
        <end position="369"/>
    </location>
</feature>
<keyword evidence="4 5" id="KW-0472">Membrane</keyword>
<evidence type="ECO:0000256" key="2">
    <source>
        <dbReference type="ARBA" id="ARBA00022692"/>
    </source>
</evidence>
<comment type="subcellular location">
    <subcellularLocation>
        <location evidence="1">Cell membrane</location>
        <topology evidence="1">Multi-pass membrane protein</topology>
    </subcellularLocation>
</comment>